<dbReference type="CDD" id="cd01519">
    <property type="entry name" value="RHOD_HSP67B2"/>
    <property type="match status" value="1"/>
</dbReference>
<dbReference type="GO" id="GO:0004792">
    <property type="term" value="F:thiosulfate-cyanide sulfurtransferase activity"/>
    <property type="evidence" value="ECO:0007669"/>
    <property type="project" value="TreeGrafter"/>
</dbReference>
<feature type="compositionally biased region" description="Basic and acidic residues" evidence="1">
    <location>
        <begin position="192"/>
        <end position="201"/>
    </location>
</feature>
<sequence>MAFRAALAGTRSLRVSAGAAQRTYTTLTRTKCASTIATKVPATCSRTWAAPFPATIARKFSTANDTEDYHEMTPRGTKLWNFEQVKKAAGTGKVVIVDTREPGELEQTGSIPGALNIPISSRPESFFITDDEFEARYGYDRPGKDTELIFFCKAGVRSRAAATLAKEAGWTNIGEYPGSWLDWEKNGGPTEKANHDRGPQM</sequence>
<gene>
    <name evidence="3" type="ORF">B0T11DRAFT_11006</name>
</gene>
<dbReference type="Pfam" id="PF00581">
    <property type="entry name" value="Rhodanese"/>
    <property type="match status" value="1"/>
</dbReference>
<dbReference type="Proteomes" id="UP000813385">
    <property type="component" value="Unassembled WGS sequence"/>
</dbReference>
<dbReference type="PROSITE" id="PS50206">
    <property type="entry name" value="RHODANESE_3"/>
    <property type="match status" value="1"/>
</dbReference>
<proteinExistence type="predicted"/>
<reference evidence="3" key="1">
    <citation type="journal article" date="2021" name="Nat. Commun.">
        <title>Genetic determinants of endophytism in the Arabidopsis root mycobiome.</title>
        <authorList>
            <person name="Mesny F."/>
            <person name="Miyauchi S."/>
            <person name="Thiergart T."/>
            <person name="Pickel B."/>
            <person name="Atanasova L."/>
            <person name="Karlsson M."/>
            <person name="Huettel B."/>
            <person name="Barry K.W."/>
            <person name="Haridas S."/>
            <person name="Chen C."/>
            <person name="Bauer D."/>
            <person name="Andreopoulos W."/>
            <person name="Pangilinan J."/>
            <person name="LaButti K."/>
            <person name="Riley R."/>
            <person name="Lipzen A."/>
            <person name="Clum A."/>
            <person name="Drula E."/>
            <person name="Henrissat B."/>
            <person name="Kohler A."/>
            <person name="Grigoriev I.V."/>
            <person name="Martin F.M."/>
            <person name="Hacquard S."/>
        </authorList>
    </citation>
    <scope>NUCLEOTIDE SEQUENCE</scope>
    <source>
        <strain evidence="3">MPI-CAGE-AT-0016</strain>
    </source>
</reference>
<evidence type="ECO:0000256" key="1">
    <source>
        <dbReference type="SAM" id="MobiDB-lite"/>
    </source>
</evidence>
<dbReference type="PANTHER" id="PTHR44086">
    <property type="entry name" value="THIOSULFATE SULFURTRANSFERASE RDL2, MITOCHONDRIAL-RELATED"/>
    <property type="match status" value="1"/>
</dbReference>
<dbReference type="OrthoDB" id="566238at2759"/>
<evidence type="ECO:0000313" key="3">
    <source>
        <dbReference type="EMBL" id="KAH7375606.1"/>
    </source>
</evidence>
<comment type="caution">
    <text evidence="3">The sequence shown here is derived from an EMBL/GenBank/DDBJ whole genome shotgun (WGS) entry which is preliminary data.</text>
</comment>
<dbReference type="SMART" id="SM00450">
    <property type="entry name" value="RHOD"/>
    <property type="match status" value="1"/>
</dbReference>
<keyword evidence="4" id="KW-1185">Reference proteome</keyword>
<dbReference type="InterPro" id="IPR036873">
    <property type="entry name" value="Rhodanese-like_dom_sf"/>
</dbReference>
<dbReference type="PANTHER" id="PTHR44086:SF10">
    <property type="entry name" value="THIOSULFATE SULFURTRANSFERASE_RHODANESE-LIKE DOMAIN-CONTAINING PROTEIN 3"/>
    <property type="match status" value="1"/>
</dbReference>
<feature type="region of interest" description="Disordered" evidence="1">
    <location>
        <begin position="182"/>
        <end position="201"/>
    </location>
</feature>
<dbReference type="SUPFAM" id="SSF52821">
    <property type="entry name" value="Rhodanese/Cell cycle control phosphatase"/>
    <property type="match status" value="1"/>
</dbReference>
<dbReference type="Gene3D" id="3.40.250.10">
    <property type="entry name" value="Rhodanese-like domain"/>
    <property type="match status" value="1"/>
</dbReference>
<name>A0A8K0TTG2_9PEZI</name>
<accession>A0A8K0TTG2</accession>
<protein>
    <submittedName>
        <fullName evidence="3">Rhodanese domain-containing protein</fullName>
    </submittedName>
</protein>
<evidence type="ECO:0000259" key="2">
    <source>
        <dbReference type="PROSITE" id="PS50206"/>
    </source>
</evidence>
<organism evidence="3 4">
    <name type="scientific">Plectosphaerella cucumerina</name>
    <dbReference type="NCBI Taxonomy" id="40658"/>
    <lineage>
        <taxon>Eukaryota</taxon>
        <taxon>Fungi</taxon>
        <taxon>Dikarya</taxon>
        <taxon>Ascomycota</taxon>
        <taxon>Pezizomycotina</taxon>
        <taxon>Sordariomycetes</taxon>
        <taxon>Hypocreomycetidae</taxon>
        <taxon>Glomerellales</taxon>
        <taxon>Plectosphaerellaceae</taxon>
        <taxon>Plectosphaerella</taxon>
    </lineage>
</organism>
<dbReference type="GO" id="GO:0005739">
    <property type="term" value="C:mitochondrion"/>
    <property type="evidence" value="ECO:0007669"/>
    <property type="project" value="TreeGrafter"/>
</dbReference>
<dbReference type="AlphaFoldDB" id="A0A8K0TTG2"/>
<dbReference type="EMBL" id="JAGPXD010000001">
    <property type="protein sequence ID" value="KAH7375606.1"/>
    <property type="molecule type" value="Genomic_DNA"/>
</dbReference>
<feature type="domain" description="Rhodanese" evidence="2">
    <location>
        <begin position="90"/>
        <end position="192"/>
    </location>
</feature>
<evidence type="ECO:0000313" key="4">
    <source>
        <dbReference type="Proteomes" id="UP000813385"/>
    </source>
</evidence>
<dbReference type="InterPro" id="IPR001763">
    <property type="entry name" value="Rhodanese-like_dom"/>
</dbReference>